<comment type="caution">
    <text evidence="1">The sequence shown here is derived from an EMBL/GenBank/DDBJ whole genome shotgun (WGS) entry which is preliminary data.</text>
</comment>
<dbReference type="InterPro" id="IPR036249">
    <property type="entry name" value="Thioredoxin-like_sf"/>
</dbReference>
<proteinExistence type="predicted"/>
<gene>
    <name evidence="1" type="ORF">BEK98_24370</name>
</gene>
<protein>
    <submittedName>
        <fullName evidence="1">Disulfide bond formation protein DsbA</fullName>
    </submittedName>
</protein>
<dbReference type="CDD" id="cd02972">
    <property type="entry name" value="DsbA_family"/>
    <property type="match status" value="1"/>
</dbReference>
<evidence type="ECO:0000313" key="1">
    <source>
        <dbReference type="EMBL" id="OXY93329.1"/>
    </source>
</evidence>
<dbReference type="Pfam" id="PF22234">
    <property type="entry name" value="Rv2466c-like"/>
    <property type="match status" value="1"/>
</dbReference>
<organism evidence="1 2">
    <name type="scientific">Streptomyces diastatochromogenes</name>
    <dbReference type="NCBI Taxonomy" id="42236"/>
    <lineage>
        <taxon>Bacteria</taxon>
        <taxon>Bacillati</taxon>
        <taxon>Actinomycetota</taxon>
        <taxon>Actinomycetes</taxon>
        <taxon>Kitasatosporales</taxon>
        <taxon>Streptomycetaceae</taxon>
        <taxon>Streptomyces</taxon>
    </lineage>
</organism>
<reference evidence="1 2" key="1">
    <citation type="submission" date="2016-07" db="EMBL/GenBank/DDBJ databases">
        <title>Draft genome of Streptomyces diastatochromogenes.</title>
        <authorList>
            <person name="Podduturi R."/>
            <person name="Lukassen M.B."/>
            <person name="Clausen N."/>
            <person name="Nielsen J.L."/>
            <person name="Jorgensen N.O."/>
        </authorList>
    </citation>
    <scope>NUCLEOTIDE SEQUENCE [LARGE SCALE GENOMIC DNA]</scope>
    <source>
        <strain evidence="1 2">DSM 40608</strain>
    </source>
</reference>
<sequence>MNTTEPRTVDFWFDPICPWSWMTSRWILEVEQVRPVWTRWHVMSLAILQENPRLPRAYQQMLLDAQGPARVCAAAQQEYGAELVGPLYTALGSRFHQRGLPQNREVVEDALAEVGLPLSLADHLTLLKHDNALRQSHRAAVALVGDDVGTPVIALEGADEGGRQVAFFGPVVTPTPRGEAAGSLWDGVVLVSATPGFSELKRTRTHGPDFR</sequence>
<dbReference type="SUPFAM" id="SSF52833">
    <property type="entry name" value="Thioredoxin-like"/>
    <property type="match status" value="1"/>
</dbReference>
<dbReference type="RefSeq" id="WP_094218859.1">
    <property type="nucleotide sequence ID" value="NZ_MCGQ01000020.1"/>
</dbReference>
<dbReference type="Proteomes" id="UP000215483">
    <property type="component" value="Unassembled WGS sequence"/>
</dbReference>
<keyword evidence="2" id="KW-1185">Reference proteome</keyword>
<dbReference type="AlphaFoldDB" id="A0A233SCR6"/>
<name>A0A233SCR6_STRDA</name>
<dbReference type="InterPro" id="IPR053977">
    <property type="entry name" value="Rv2466c-like"/>
</dbReference>
<dbReference type="OrthoDB" id="4125991at2"/>
<evidence type="ECO:0000313" key="2">
    <source>
        <dbReference type="Proteomes" id="UP000215483"/>
    </source>
</evidence>
<accession>A0A233SCR6</accession>
<dbReference type="EMBL" id="MCGQ01000020">
    <property type="protein sequence ID" value="OXY93329.1"/>
    <property type="molecule type" value="Genomic_DNA"/>
</dbReference>
<dbReference type="Gene3D" id="3.40.30.10">
    <property type="entry name" value="Glutaredoxin"/>
    <property type="match status" value="1"/>
</dbReference>